<dbReference type="AlphaFoldDB" id="A0AAQ3T369"/>
<dbReference type="FunFam" id="3.90.550.10:FF:000173">
    <property type="entry name" value="Cellulose synthase-like protein E1"/>
    <property type="match status" value="1"/>
</dbReference>
<evidence type="ECO:0000256" key="4">
    <source>
        <dbReference type="ARBA" id="ARBA00022692"/>
    </source>
</evidence>
<evidence type="ECO:0000313" key="12">
    <source>
        <dbReference type="EMBL" id="WVZ65315.1"/>
    </source>
</evidence>
<dbReference type="Gene3D" id="3.90.550.10">
    <property type="entry name" value="Spore Coat Polysaccharide Biosynthesis Protein SpsA, Chain A"/>
    <property type="match status" value="2"/>
</dbReference>
<dbReference type="GO" id="GO:0030244">
    <property type="term" value="P:cellulose biosynthetic process"/>
    <property type="evidence" value="ECO:0007669"/>
    <property type="project" value="InterPro"/>
</dbReference>
<evidence type="ECO:0000256" key="5">
    <source>
        <dbReference type="ARBA" id="ARBA00022989"/>
    </source>
</evidence>
<dbReference type="GO" id="GO:0016020">
    <property type="term" value="C:membrane"/>
    <property type="evidence" value="ECO:0007669"/>
    <property type="project" value="InterPro"/>
</dbReference>
<dbReference type="GO" id="GO:0016760">
    <property type="term" value="F:cellulose synthase (UDP-forming) activity"/>
    <property type="evidence" value="ECO:0007669"/>
    <property type="project" value="InterPro"/>
</dbReference>
<evidence type="ECO:0000256" key="11">
    <source>
        <dbReference type="SAM" id="Phobius"/>
    </source>
</evidence>
<dbReference type="PANTHER" id="PTHR13301">
    <property type="entry name" value="X-BOX TRANSCRIPTION FACTOR-RELATED"/>
    <property type="match status" value="1"/>
</dbReference>
<keyword evidence="6 11" id="KW-0472">Membrane</keyword>
<evidence type="ECO:0000256" key="10">
    <source>
        <dbReference type="PIRSR" id="PIRSR605150-3"/>
    </source>
</evidence>
<proteinExistence type="predicted"/>
<dbReference type="EMBL" id="CP144747">
    <property type="protein sequence ID" value="WVZ65315.1"/>
    <property type="molecule type" value="Genomic_DNA"/>
</dbReference>
<feature type="transmembrane region" description="Helical" evidence="11">
    <location>
        <begin position="644"/>
        <end position="665"/>
    </location>
</feature>
<keyword evidence="2" id="KW-0328">Glycosyltransferase</keyword>
<dbReference type="GO" id="GO:0012505">
    <property type="term" value="C:endomembrane system"/>
    <property type="evidence" value="ECO:0007669"/>
    <property type="project" value="UniProtKB-SubCell"/>
</dbReference>
<sequence length="773" mass="87413">MTSEMEKRLFTTEKFGGRALYKLHAATVFVGICMLLCYRATRVPAAGAGRAAWLGMLAAELWFSFYWVITQSVRWCPIRRHTFKDKLAARYGERLPCVDIFVCTADPQSEPPSLVMATVLSLLAYNYPPEKLSIYLSDDGGSILTFYAMWEATAFAKHWLPFCRRHNIEPRSPAAYFAQSNMHHDPSALQEWSFVKGLYEGMIERIDSVVKSSKVPEEIRVNHKGFSEWNIRITSKDHQPIVQILIDGKGNDAVDSEGNVLPTLVYVAREKRPQYHHNFKAGAMNALIRVSSVISNGPIILNVDCDMYSNSSDSIRDALCFFLDEEMGHKIAFVQYPQNFNNMTKNNIYSFSLNAINQVEMSGLDTWGGPMYIGTGCFHRRETLCGRRFTKDYKEDWGRGIKTKKHIDQTQEKAKLLATCTYEDNTQWGNEIGVKYGYPTEDVITGLAILCRGWQSVYRNPPRPAFIGVGPTTLAQTILQHKRWCEGNFSIFLSKYCPFLIGHGKTSLPHQMGSSIYGLWAPNSLPTLYYVVIPSLGLLKGIPLFPETMSPWITPFMYVPIVKNIYSAYEGVSSGDTLKGWWNGQRMWLVRRITSYLYGVIDTIIKLLGLSNMGFAVSPKVSGEDESKRYEEEIMEFGMSSPEYAIIASIALLNLVCLVGGLYQIMASGENMTLNGFFLQVLLCGLLVIINIPIYEAMFFRKDTGRIPFSVTQASVGFVLLALFLCRVKTRWNKALSRRRYKYSAAVSSTGENEKSLNAGTKPGYICVWRKKR</sequence>
<evidence type="ECO:0000256" key="6">
    <source>
        <dbReference type="ARBA" id="ARBA00023136"/>
    </source>
</evidence>
<dbReference type="Proteomes" id="UP001341281">
    <property type="component" value="Chromosome 03"/>
</dbReference>
<dbReference type="GO" id="GO:0071555">
    <property type="term" value="P:cell wall organization"/>
    <property type="evidence" value="ECO:0007669"/>
    <property type="project" value="UniProtKB-KW"/>
</dbReference>
<keyword evidence="4 11" id="KW-0812">Transmembrane</keyword>
<organism evidence="12 13">
    <name type="scientific">Paspalum notatum var. saurae</name>
    <dbReference type="NCBI Taxonomy" id="547442"/>
    <lineage>
        <taxon>Eukaryota</taxon>
        <taxon>Viridiplantae</taxon>
        <taxon>Streptophyta</taxon>
        <taxon>Embryophyta</taxon>
        <taxon>Tracheophyta</taxon>
        <taxon>Spermatophyta</taxon>
        <taxon>Magnoliopsida</taxon>
        <taxon>Liliopsida</taxon>
        <taxon>Poales</taxon>
        <taxon>Poaceae</taxon>
        <taxon>PACMAD clade</taxon>
        <taxon>Panicoideae</taxon>
        <taxon>Andropogonodae</taxon>
        <taxon>Paspaleae</taxon>
        <taxon>Paspalinae</taxon>
        <taxon>Paspalum</taxon>
    </lineage>
</organism>
<evidence type="ECO:0000256" key="2">
    <source>
        <dbReference type="ARBA" id="ARBA00022676"/>
    </source>
</evidence>
<feature type="transmembrane region" description="Helical" evidence="11">
    <location>
        <begin position="21"/>
        <end position="41"/>
    </location>
</feature>
<protein>
    <recommendedName>
        <fullName evidence="14">Cellulose synthase-like protein E6</fullName>
    </recommendedName>
</protein>
<feature type="binding site" evidence="10">
    <location>
        <position position="304"/>
    </location>
    <ligand>
        <name>Mn(2+)</name>
        <dbReference type="ChEBI" id="CHEBI:29035"/>
    </ligand>
</feature>
<comment type="subcellular location">
    <subcellularLocation>
        <location evidence="1">Endomembrane system</location>
        <topology evidence="1">Multi-pass membrane protein</topology>
    </subcellularLocation>
</comment>
<feature type="transmembrane region" description="Helical" evidence="11">
    <location>
        <begin position="677"/>
        <end position="695"/>
    </location>
</feature>
<feature type="transmembrane region" description="Helical" evidence="11">
    <location>
        <begin position="47"/>
        <end position="69"/>
    </location>
</feature>
<feature type="binding site" evidence="10">
    <location>
        <position position="280"/>
    </location>
    <ligand>
        <name>Mn(2+)</name>
        <dbReference type="ChEBI" id="CHEBI:29035"/>
    </ligand>
</feature>
<evidence type="ECO:0000256" key="8">
    <source>
        <dbReference type="PIRSR" id="PIRSR605150-1"/>
    </source>
</evidence>
<feature type="transmembrane region" description="Helical" evidence="11">
    <location>
        <begin position="707"/>
        <end position="728"/>
    </location>
</feature>
<keyword evidence="3" id="KW-0808">Transferase</keyword>
<feature type="active site" evidence="8">
    <location>
        <position position="139"/>
    </location>
</feature>
<dbReference type="InterPro" id="IPR005150">
    <property type="entry name" value="Cellulose_synth"/>
</dbReference>
<reference evidence="12 13" key="1">
    <citation type="submission" date="2024-02" db="EMBL/GenBank/DDBJ databases">
        <title>High-quality chromosome-scale genome assembly of Pensacola bahiagrass (Paspalum notatum Flugge var. saurae).</title>
        <authorList>
            <person name="Vega J.M."/>
            <person name="Podio M."/>
            <person name="Orjuela J."/>
            <person name="Siena L.A."/>
            <person name="Pessino S.C."/>
            <person name="Combes M.C."/>
            <person name="Mariac C."/>
            <person name="Albertini E."/>
            <person name="Pupilli F."/>
            <person name="Ortiz J.P.A."/>
            <person name="Leblanc O."/>
        </authorList>
    </citation>
    <scope>NUCLEOTIDE SEQUENCE [LARGE SCALE GENOMIC DNA]</scope>
    <source>
        <strain evidence="12">R1</strain>
        <tissue evidence="12">Leaf</tissue>
    </source>
</reference>
<dbReference type="GO" id="GO:0071669">
    <property type="term" value="P:plant-type cell wall organization or biogenesis"/>
    <property type="evidence" value="ECO:0007669"/>
    <property type="project" value="UniProtKB-ARBA"/>
</dbReference>
<evidence type="ECO:0000256" key="7">
    <source>
        <dbReference type="ARBA" id="ARBA00023316"/>
    </source>
</evidence>
<accession>A0AAQ3T369</accession>
<name>A0AAQ3T369_PASNO</name>
<dbReference type="InterPro" id="IPR029044">
    <property type="entry name" value="Nucleotide-diphossugar_trans"/>
</dbReference>
<keyword evidence="13" id="KW-1185">Reference proteome</keyword>
<evidence type="ECO:0000256" key="3">
    <source>
        <dbReference type="ARBA" id="ARBA00022679"/>
    </source>
</evidence>
<dbReference type="SUPFAM" id="SSF53448">
    <property type="entry name" value="Nucleotide-diphospho-sugar transferases"/>
    <property type="match status" value="1"/>
</dbReference>
<feature type="binding site" evidence="9">
    <location>
        <position position="139"/>
    </location>
    <ligand>
        <name>UDP-alpha-D-glucose</name>
        <dbReference type="ChEBI" id="CHEBI:58885"/>
    </ligand>
</feature>
<evidence type="ECO:0008006" key="14">
    <source>
        <dbReference type="Google" id="ProtNLM"/>
    </source>
</evidence>
<evidence type="ECO:0000313" key="13">
    <source>
        <dbReference type="Proteomes" id="UP001341281"/>
    </source>
</evidence>
<evidence type="ECO:0000256" key="1">
    <source>
        <dbReference type="ARBA" id="ARBA00004127"/>
    </source>
</evidence>
<dbReference type="Pfam" id="PF03552">
    <property type="entry name" value="Cellulose_synt"/>
    <property type="match status" value="2"/>
</dbReference>
<gene>
    <name evidence="12" type="ORF">U9M48_014699</name>
</gene>
<feature type="transmembrane region" description="Helical" evidence="11">
    <location>
        <begin position="596"/>
        <end position="617"/>
    </location>
</feature>
<keyword evidence="7" id="KW-0961">Cell wall biogenesis/degradation</keyword>
<feature type="binding site" evidence="9">
    <location>
        <position position="110"/>
    </location>
    <ligand>
        <name>UDP-alpha-D-glucose</name>
        <dbReference type="ChEBI" id="CHEBI:58885"/>
    </ligand>
</feature>
<feature type="active site" evidence="8">
    <location>
        <position position="442"/>
    </location>
</feature>
<keyword evidence="5 11" id="KW-1133">Transmembrane helix</keyword>
<evidence type="ECO:0000256" key="9">
    <source>
        <dbReference type="PIRSR" id="PIRSR605150-2"/>
    </source>
</evidence>